<protein>
    <submittedName>
        <fullName evidence="1">Uncharacterized protein</fullName>
    </submittedName>
</protein>
<comment type="caution">
    <text evidence="1">The sequence shown here is derived from an EMBL/GenBank/DDBJ whole genome shotgun (WGS) entry which is preliminary data.</text>
</comment>
<proteinExistence type="predicted"/>
<gene>
    <name evidence="1" type="ORF">T4E_2788</name>
</gene>
<organism evidence="1 2">
    <name type="scientific">Trichinella pseudospiralis</name>
    <name type="common">Parasitic roundworm</name>
    <dbReference type="NCBI Taxonomy" id="6337"/>
    <lineage>
        <taxon>Eukaryota</taxon>
        <taxon>Metazoa</taxon>
        <taxon>Ecdysozoa</taxon>
        <taxon>Nematoda</taxon>
        <taxon>Enoplea</taxon>
        <taxon>Dorylaimia</taxon>
        <taxon>Trichinellida</taxon>
        <taxon>Trichinellidae</taxon>
        <taxon>Trichinella</taxon>
    </lineage>
</organism>
<accession>A0A0V0XT47</accession>
<dbReference type="AlphaFoldDB" id="A0A0V0XT47"/>
<dbReference type="Proteomes" id="UP000054815">
    <property type="component" value="Unassembled WGS sequence"/>
</dbReference>
<dbReference type="EMBL" id="JYDU01000146">
    <property type="protein sequence ID" value="KRX91115.1"/>
    <property type="molecule type" value="Genomic_DNA"/>
</dbReference>
<evidence type="ECO:0000313" key="2">
    <source>
        <dbReference type="Proteomes" id="UP000054815"/>
    </source>
</evidence>
<evidence type="ECO:0000313" key="1">
    <source>
        <dbReference type="EMBL" id="KRX91115.1"/>
    </source>
</evidence>
<reference evidence="1 2" key="1">
    <citation type="submission" date="2015-01" db="EMBL/GenBank/DDBJ databases">
        <title>Evolution of Trichinella species and genotypes.</title>
        <authorList>
            <person name="Korhonen P.K."/>
            <person name="Edoardo P."/>
            <person name="Giuseppe L.R."/>
            <person name="Gasser R.B."/>
        </authorList>
    </citation>
    <scope>NUCLEOTIDE SEQUENCE [LARGE SCALE GENOMIC DNA]</scope>
    <source>
        <strain evidence="1">ISS141</strain>
    </source>
</reference>
<name>A0A0V0XT47_TRIPS</name>
<sequence>MAFHNSQLDKEKASLNELFCSLLKSNDENCYELNSGINEFREMADKPGVRLEIFKAGGDWRDQKWASPWSVALFSFGQGGMQAHPLLCGQAERRLLEPEAGKMLLAGFLERFLVAVAIRTAQPFRFHCPPPVPYYMDSRLPSLEAPVLIEFCSSTPVHSLYSIEELNLKPRKRMHSRPRKICIHFMVCEAELGYHELFRLFQTENWALLH</sequence>